<reference evidence="3" key="1">
    <citation type="submission" date="2017-02" db="UniProtKB">
        <authorList>
            <consortium name="WormBaseParasite"/>
        </authorList>
    </citation>
    <scope>IDENTIFICATION</scope>
</reference>
<keyword evidence="2" id="KW-1185">Reference proteome</keyword>
<evidence type="ECO:0000313" key="1">
    <source>
        <dbReference type="EMBL" id="VDO51453.1"/>
    </source>
</evidence>
<organism evidence="3">
    <name type="scientific">Haemonchus placei</name>
    <name type="common">Barber's pole worm</name>
    <dbReference type="NCBI Taxonomy" id="6290"/>
    <lineage>
        <taxon>Eukaryota</taxon>
        <taxon>Metazoa</taxon>
        <taxon>Ecdysozoa</taxon>
        <taxon>Nematoda</taxon>
        <taxon>Chromadorea</taxon>
        <taxon>Rhabditida</taxon>
        <taxon>Rhabditina</taxon>
        <taxon>Rhabditomorpha</taxon>
        <taxon>Strongyloidea</taxon>
        <taxon>Trichostrongylidae</taxon>
        <taxon>Haemonchus</taxon>
    </lineage>
</organism>
<accession>A0A0N4WRA4</accession>
<dbReference type="WBParaSite" id="HPLM_0001400901-mRNA-1">
    <property type="protein sequence ID" value="HPLM_0001400901-mRNA-1"/>
    <property type="gene ID" value="HPLM_0001400901"/>
</dbReference>
<evidence type="ECO:0000313" key="3">
    <source>
        <dbReference type="WBParaSite" id="HPLM_0001400901-mRNA-1"/>
    </source>
</evidence>
<dbReference type="EMBL" id="UZAF01018412">
    <property type="protein sequence ID" value="VDO51453.1"/>
    <property type="molecule type" value="Genomic_DNA"/>
</dbReference>
<name>A0A0N4WRA4_HAEPC</name>
<gene>
    <name evidence="1" type="ORF">HPLM_LOCUS14001</name>
</gene>
<sequence length="98" mass="10310">MTVIRNTSWAQEEVEEIIGAAKMGEIDAEFGGNASMMSNVTVTENGGNATTVPDATITETGGSAVVVPPTTSPSTVSSPFYVPLFIEDMSPKCPQKQR</sequence>
<dbReference type="AlphaFoldDB" id="A0A0N4WRA4"/>
<reference evidence="1 2" key="2">
    <citation type="submission" date="2018-11" db="EMBL/GenBank/DDBJ databases">
        <authorList>
            <consortium name="Pathogen Informatics"/>
        </authorList>
    </citation>
    <scope>NUCLEOTIDE SEQUENCE [LARGE SCALE GENOMIC DNA]</scope>
    <source>
        <strain evidence="1 2">MHpl1</strain>
    </source>
</reference>
<proteinExistence type="predicted"/>
<dbReference type="Proteomes" id="UP000268014">
    <property type="component" value="Unassembled WGS sequence"/>
</dbReference>
<protein>
    <submittedName>
        <fullName evidence="1 3">Uncharacterized protein</fullName>
    </submittedName>
</protein>
<evidence type="ECO:0000313" key="2">
    <source>
        <dbReference type="Proteomes" id="UP000268014"/>
    </source>
</evidence>